<dbReference type="NCBIfam" id="NF005560">
    <property type="entry name" value="PRK07233.1"/>
    <property type="match status" value="1"/>
</dbReference>
<reference evidence="2 3" key="1">
    <citation type="journal article" date="2019" name="Int. J. Syst. Evol. Microbiol.">
        <title>The Global Catalogue of Microorganisms (GCM) 10K type strain sequencing project: providing services to taxonomists for standard genome sequencing and annotation.</title>
        <authorList>
            <consortium name="The Broad Institute Genomics Platform"/>
            <consortium name="The Broad Institute Genome Sequencing Center for Infectious Disease"/>
            <person name="Wu L."/>
            <person name="Ma J."/>
        </authorList>
    </citation>
    <scope>NUCLEOTIDE SEQUENCE [LARGE SCALE GENOMIC DNA]</scope>
    <source>
        <strain evidence="2 3">JCM 15896</strain>
    </source>
</reference>
<protein>
    <submittedName>
        <fullName evidence="2">NAD(P)/FAD-dependent oxidoreductase</fullName>
    </submittedName>
</protein>
<dbReference type="Gene3D" id="3.50.50.60">
    <property type="entry name" value="FAD/NAD(P)-binding domain"/>
    <property type="match status" value="1"/>
</dbReference>
<evidence type="ECO:0000259" key="1">
    <source>
        <dbReference type="Pfam" id="PF01593"/>
    </source>
</evidence>
<sequence length="455" mass="50586">MIKMNNELNNPIAEQQPHITVVGGGMLGLTLAYQLSKQNVKVSILEGAANLGGLTESIKIGDLHWDKYYHVTMLSDADLRALLAELDLEHEINWKVTKTHFYTGKGMYPLNNAFDYLKLPVLGLIDKVRLGLTIIYASRLEQGSELEKLTAKQWLTKLSGSKAYQNVWRPLLRAKLGNNYKKVSAAFIWAVIRRFYAARRGGLKTEMFGYVPGGYERIINKLVEKLSANGAQIITSAAVLSVTQNQTNGLKVKTHSHEYDFDQVIMTCPSQHVATICPQLTEAEKAQHNSLVYQGIICPSIMLKKSVGGAYLTYITDDKVPFTAVIEMSSLVEFADAEHPHLVYLPKYVPADDPLFDMTDKQIEEQFVSAFLSMYPFLTRDDVLAVKVSRSRQVVALSTLHYSQNLPAIHTSINGLHILNSAQIKNASLSVQETVKLANEGAQTFLQSINESGPA</sequence>
<dbReference type="SUPFAM" id="SSF51905">
    <property type="entry name" value="FAD/NAD(P)-binding domain"/>
    <property type="match status" value="1"/>
</dbReference>
<evidence type="ECO:0000313" key="2">
    <source>
        <dbReference type="EMBL" id="GAA0856235.1"/>
    </source>
</evidence>
<dbReference type="PANTHER" id="PTHR42923">
    <property type="entry name" value="PROTOPORPHYRINOGEN OXIDASE"/>
    <property type="match status" value="1"/>
</dbReference>
<keyword evidence="3" id="KW-1185">Reference proteome</keyword>
<dbReference type="InterPro" id="IPR050464">
    <property type="entry name" value="Zeta_carotene_desat/Oxidored"/>
</dbReference>
<dbReference type="PANTHER" id="PTHR42923:SF46">
    <property type="entry name" value="AMINE OXIDASE"/>
    <property type="match status" value="1"/>
</dbReference>
<dbReference type="InterPro" id="IPR036188">
    <property type="entry name" value="FAD/NAD-bd_sf"/>
</dbReference>
<dbReference type="Proteomes" id="UP001500359">
    <property type="component" value="Unassembled WGS sequence"/>
</dbReference>
<proteinExistence type="predicted"/>
<name>A0ABN1LHR7_9ALTE</name>
<feature type="domain" description="Amine oxidase" evidence="1">
    <location>
        <begin position="28"/>
        <end position="390"/>
    </location>
</feature>
<dbReference type="Pfam" id="PF01593">
    <property type="entry name" value="Amino_oxidase"/>
    <property type="match status" value="1"/>
</dbReference>
<accession>A0ABN1LHR7</accession>
<dbReference type="InterPro" id="IPR002937">
    <property type="entry name" value="Amino_oxidase"/>
</dbReference>
<organism evidence="2 3">
    <name type="scientific">Aliiglaciecola litoralis</name>
    <dbReference type="NCBI Taxonomy" id="582857"/>
    <lineage>
        <taxon>Bacteria</taxon>
        <taxon>Pseudomonadati</taxon>
        <taxon>Pseudomonadota</taxon>
        <taxon>Gammaproteobacteria</taxon>
        <taxon>Alteromonadales</taxon>
        <taxon>Alteromonadaceae</taxon>
        <taxon>Aliiglaciecola</taxon>
    </lineage>
</organism>
<gene>
    <name evidence="2" type="ORF">GCM10009114_17380</name>
</gene>
<dbReference type="EMBL" id="BAAAFD010000004">
    <property type="protein sequence ID" value="GAA0856235.1"/>
    <property type="molecule type" value="Genomic_DNA"/>
</dbReference>
<evidence type="ECO:0000313" key="3">
    <source>
        <dbReference type="Proteomes" id="UP001500359"/>
    </source>
</evidence>
<comment type="caution">
    <text evidence="2">The sequence shown here is derived from an EMBL/GenBank/DDBJ whole genome shotgun (WGS) entry which is preliminary data.</text>
</comment>